<name>A0A318MWG1_9PROT</name>
<dbReference type="RefSeq" id="WP_110438726.1">
    <property type="nucleotide sequence ID" value="NZ_CP046393.1"/>
</dbReference>
<organism evidence="1 2">
    <name type="scientific">Commensalibacter melissae</name>
    <dbReference type="NCBI Taxonomy" id="2070537"/>
    <lineage>
        <taxon>Bacteria</taxon>
        <taxon>Pseudomonadati</taxon>
        <taxon>Pseudomonadota</taxon>
        <taxon>Alphaproteobacteria</taxon>
        <taxon>Acetobacterales</taxon>
        <taxon>Acetobacteraceae</taxon>
    </lineage>
</organism>
<gene>
    <name evidence="1" type="ORF">DK869_04030</name>
</gene>
<comment type="caution">
    <text evidence="1">The sequence shown here is derived from an EMBL/GenBank/DDBJ whole genome shotgun (WGS) entry which is preliminary data.</text>
</comment>
<dbReference type="AlphaFoldDB" id="A0A318MWG1"/>
<dbReference type="Proteomes" id="UP000247565">
    <property type="component" value="Unassembled WGS sequence"/>
</dbReference>
<evidence type="ECO:0000313" key="2">
    <source>
        <dbReference type="Proteomes" id="UP000247565"/>
    </source>
</evidence>
<dbReference type="EMBL" id="QGLT01000002">
    <property type="protein sequence ID" value="PXZ00583.1"/>
    <property type="molecule type" value="Genomic_DNA"/>
</dbReference>
<protein>
    <submittedName>
        <fullName evidence="1">Uncharacterized protein</fullName>
    </submittedName>
</protein>
<dbReference type="OrthoDB" id="7282960at2"/>
<sequence length="570" mass="64427">MVLSVFKKGCKRFMMPYFSQWKMTILPVLQKGYKTDFIQITENCDMICLIDLSYALHPQSFINTIEFECGDPTINLNEFLISKRKFSVNISGGKINTKSTIAFKIITDTGLEQIFTVLLDVIGQNKTVYNQRHGLRKPELWVINSDPDQNYKQEFGLSWIEGDLLLNLKTLNLWQYDSKINSKWFKIFTMQGVVKPVPIEYNLFDKSCLSQIEKSSRPDIKRNSLYNENIDVKSIHTDAFISGNPIGKGISVVTEGMIAGQSLYIGTAGIKPKNIYLGCNGVVSTKHLSADFLQLAFFSIKELPNYVPIGTLILCHDYPGYSSPVLLCSIKDKPKNSGEWNIVNDKVLVKNNISGKPDLTVVSSNLSLLDDDKIVEIRPSVTNISNRTVKPVPSEKSFSTNNHHYIRLSSKDSIIPYSKKIENSWTKLKLDKISPVQNISDEWQNKNELWQIPATGLLQINGSFIFKEENMDLSGPISFHGGDQLVLKIVKTGKTILFQPVNQIEFPLIPYINDVMNTICASPKLTFSNAIPVTKGDQISFETVYLHQPDALKNNLDLKINKAIFEIYIL</sequence>
<keyword evidence="2" id="KW-1185">Reference proteome</keyword>
<proteinExistence type="predicted"/>
<accession>A0A318MWG1</accession>
<evidence type="ECO:0000313" key="1">
    <source>
        <dbReference type="EMBL" id="PXZ00583.1"/>
    </source>
</evidence>
<reference evidence="1 2" key="1">
    <citation type="submission" date="2018-05" db="EMBL/GenBank/DDBJ databases">
        <title>Reference genomes for bee gut microbiota database.</title>
        <authorList>
            <person name="Ellegaard K.M."/>
        </authorList>
    </citation>
    <scope>NUCLEOTIDE SEQUENCE [LARGE SCALE GENOMIC DNA]</scope>
    <source>
        <strain evidence="1 2">ESL0284</strain>
    </source>
</reference>